<dbReference type="KEGG" id="mgy:MGMSRv2__3042"/>
<reference evidence="2 3" key="1">
    <citation type="journal article" date="2014" name="Genome Announc.">
        <title>Complete genome sequence of Magnetospirillum gryphiswaldense MSR-1.</title>
        <authorList>
            <person name="Wang X."/>
            <person name="Wang Q."/>
            <person name="Zhang W."/>
            <person name="Wang Y."/>
            <person name="Li L."/>
            <person name="Wen T."/>
            <person name="Zhang T."/>
            <person name="Zhang Y."/>
            <person name="Xu J."/>
            <person name="Hu J."/>
            <person name="Li S."/>
            <person name="Liu L."/>
            <person name="Liu J."/>
            <person name="Jiang W."/>
            <person name="Tian J."/>
            <person name="Li Y."/>
            <person name="Schuler D."/>
            <person name="Wang L."/>
            <person name="Li J."/>
        </authorList>
    </citation>
    <scope>NUCLEOTIDE SEQUENCE [LARGE SCALE GENOMIC DNA]</scope>
    <source>
        <strain evidence="3">DSM 6361 / JCM 21280 / NBRC 15271 / MSR-1</strain>
    </source>
</reference>
<protein>
    <submittedName>
        <fullName evidence="2">Uncharacterized protein</fullName>
    </submittedName>
</protein>
<dbReference type="AlphaFoldDB" id="V6F4D8"/>
<dbReference type="STRING" id="1430440.MGMSRv2__3042"/>
<gene>
    <name evidence="2" type="ordered locus">MGMSRv2__3042</name>
</gene>
<keyword evidence="3" id="KW-1185">Reference proteome</keyword>
<evidence type="ECO:0000313" key="3">
    <source>
        <dbReference type="Proteomes" id="UP000018922"/>
    </source>
</evidence>
<accession>V6F4D8</accession>
<sequence length="215" mass="23191">MIENMNVEHLSNLAAEGSRVFADYFHNLDKAIRSTEGKAVECTKIAYEYGVAAFKDTEAFQAVLTDDGIQLKGGYNADNHFLAVTKLLATLAKVPFNSGEISRIAAICLHAYESGVSAEELAAYIEQVGGIRKAYDASVDARRSKGAAEPRPEIDKSLHIRIYTDGGFQGSLNVTPDFVAKLIRKWGVEEPGTDGFTSSTATNDNAANAKEVTHG</sequence>
<feature type="compositionally biased region" description="Low complexity" evidence="1">
    <location>
        <begin position="197"/>
        <end position="209"/>
    </location>
</feature>
<feature type="region of interest" description="Disordered" evidence="1">
    <location>
        <begin position="193"/>
        <end position="215"/>
    </location>
</feature>
<evidence type="ECO:0000313" key="2">
    <source>
        <dbReference type="EMBL" id="CDL00257.1"/>
    </source>
</evidence>
<dbReference type="EMBL" id="HG794546">
    <property type="protein sequence ID" value="CDL00257.1"/>
    <property type="molecule type" value="Genomic_DNA"/>
</dbReference>
<proteinExistence type="predicted"/>
<evidence type="ECO:0000256" key="1">
    <source>
        <dbReference type="SAM" id="MobiDB-lite"/>
    </source>
</evidence>
<dbReference type="HOGENOM" id="CLU_1281929_0_0_5"/>
<name>V6F4D8_MAGGM</name>
<dbReference type="Proteomes" id="UP000018922">
    <property type="component" value="Chromosome I"/>
</dbReference>
<organism evidence="2 3">
    <name type="scientific">Magnetospirillum gryphiswaldense (strain DSM 6361 / JCM 21280 / NBRC 15271 / MSR-1)</name>
    <dbReference type="NCBI Taxonomy" id="431944"/>
    <lineage>
        <taxon>Bacteria</taxon>
        <taxon>Pseudomonadati</taxon>
        <taxon>Pseudomonadota</taxon>
        <taxon>Alphaproteobacteria</taxon>
        <taxon>Rhodospirillales</taxon>
        <taxon>Rhodospirillaceae</taxon>
        <taxon>Magnetospirillum</taxon>
    </lineage>
</organism>